<dbReference type="PROSITE" id="PS50072">
    <property type="entry name" value="CSA_PPIASE_2"/>
    <property type="match status" value="1"/>
</dbReference>
<feature type="domain" description="PPIase cyclophilin-type" evidence="2">
    <location>
        <begin position="145"/>
        <end position="358"/>
    </location>
</feature>
<dbReference type="EMBL" id="HBIO01031185">
    <property type="protein sequence ID" value="CAE0479049.1"/>
    <property type="molecule type" value="Transcribed_RNA"/>
</dbReference>
<dbReference type="InterPro" id="IPR002130">
    <property type="entry name" value="Cyclophilin-type_PPIase_dom"/>
</dbReference>
<evidence type="ECO:0000313" key="3">
    <source>
        <dbReference type="EMBL" id="CAE0479049.1"/>
    </source>
</evidence>
<evidence type="ECO:0000259" key="2">
    <source>
        <dbReference type="PROSITE" id="PS50072"/>
    </source>
</evidence>
<dbReference type="SUPFAM" id="SSF50891">
    <property type="entry name" value="Cyclophilin-like"/>
    <property type="match status" value="1"/>
</dbReference>
<evidence type="ECO:0000256" key="1">
    <source>
        <dbReference type="SAM" id="SignalP"/>
    </source>
</evidence>
<accession>A0A7S3QJA2</accession>
<dbReference type="Gene3D" id="2.40.100.10">
    <property type="entry name" value="Cyclophilin-like"/>
    <property type="match status" value="1"/>
</dbReference>
<dbReference type="GO" id="GO:0003755">
    <property type="term" value="F:peptidyl-prolyl cis-trans isomerase activity"/>
    <property type="evidence" value="ECO:0007669"/>
    <property type="project" value="InterPro"/>
</dbReference>
<name>A0A7S3QJA2_9STRA</name>
<keyword evidence="1" id="KW-0732">Signal</keyword>
<sequence length="361" mass="38430">MLSPSLELLTSFLLISGTGAFSLQHSTRSVVKTRLFVEERNEADSSRRNFMKNAILPATMLSTLAIAPNANAVERAVGAAEKSCREAGNCLENFDLDGAVGWKWGGKDRCDATDPLCGSDGQMRDAPPQGEPVPTSECKVTNVLDIDIVIGKKEKGTLSVGLYGEACPASVAQMVDFLTGGIVTTSKLMLEDGYGVSTAPVSLKYGGALNVIYPQNRLDFGIVSQGLSYAKGYRLNKIPDDFVAQPRPNLDDISKEKSVRTHSIAGLISIPKNGIGYGGSGIESEDEAFASAFEITASNVPAMDREQRKVIGQLMNESSMQLLSRLASLPTKKGFKGIIPGQNAGPPLLKTNILNISSSPN</sequence>
<dbReference type="InterPro" id="IPR029000">
    <property type="entry name" value="Cyclophilin-like_dom_sf"/>
</dbReference>
<proteinExistence type="predicted"/>
<organism evidence="3">
    <name type="scientific">Chaetoceros debilis</name>
    <dbReference type="NCBI Taxonomy" id="122233"/>
    <lineage>
        <taxon>Eukaryota</taxon>
        <taxon>Sar</taxon>
        <taxon>Stramenopiles</taxon>
        <taxon>Ochrophyta</taxon>
        <taxon>Bacillariophyta</taxon>
        <taxon>Coscinodiscophyceae</taxon>
        <taxon>Chaetocerotophycidae</taxon>
        <taxon>Chaetocerotales</taxon>
        <taxon>Chaetocerotaceae</taxon>
        <taxon>Chaetoceros</taxon>
    </lineage>
</organism>
<reference evidence="3" key="1">
    <citation type="submission" date="2021-01" db="EMBL/GenBank/DDBJ databases">
        <authorList>
            <person name="Corre E."/>
            <person name="Pelletier E."/>
            <person name="Niang G."/>
            <person name="Scheremetjew M."/>
            <person name="Finn R."/>
            <person name="Kale V."/>
            <person name="Holt S."/>
            <person name="Cochrane G."/>
            <person name="Meng A."/>
            <person name="Brown T."/>
            <person name="Cohen L."/>
        </authorList>
    </citation>
    <scope>NUCLEOTIDE SEQUENCE</scope>
    <source>
        <strain evidence="3">MM31A-1</strain>
    </source>
</reference>
<feature type="signal peptide" evidence="1">
    <location>
        <begin position="1"/>
        <end position="20"/>
    </location>
</feature>
<dbReference type="AlphaFoldDB" id="A0A7S3QJA2"/>
<protein>
    <recommendedName>
        <fullName evidence="2">PPIase cyclophilin-type domain-containing protein</fullName>
    </recommendedName>
</protein>
<gene>
    <name evidence="3" type="ORF">CDEB00056_LOCUS23902</name>
</gene>
<feature type="chain" id="PRO_5031245846" description="PPIase cyclophilin-type domain-containing protein" evidence="1">
    <location>
        <begin position="21"/>
        <end position="361"/>
    </location>
</feature>